<dbReference type="Proteomes" id="UP000789759">
    <property type="component" value="Unassembled WGS sequence"/>
</dbReference>
<dbReference type="SUPFAM" id="SSF53448">
    <property type="entry name" value="Nucleotide-diphospho-sugar transferases"/>
    <property type="match status" value="1"/>
</dbReference>
<dbReference type="OrthoDB" id="2014201at2759"/>
<dbReference type="InterPro" id="IPR029044">
    <property type="entry name" value="Nucleotide-diphossugar_trans"/>
</dbReference>
<evidence type="ECO:0000313" key="2">
    <source>
        <dbReference type="Proteomes" id="UP000789759"/>
    </source>
</evidence>
<proteinExistence type="predicted"/>
<name>A0A9N9PJL7_9GLOM</name>
<dbReference type="EMBL" id="CAJVQA010057877">
    <property type="protein sequence ID" value="CAG8826753.1"/>
    <property type="molecule type" value="Genomic_DNA"/>
</dbReference>
<feature type="non-terminal residue" evidence="1">
    <location>
        <position position="1"/>
    </location>
</feature>
<organism evidence="1 2">
    <name type="scientific">Cetraspora pellucida</name>
    <dbReference type="NCBI Taxonomy" id="1433469"/>
    <lineage>
        <taxon>Eukaryota</taxon>
        <taxon>Fungi</taxon>
        <taxon>Fungi incertae sedis</taxon>
        <taxon>Mucoromycota</taxon>
        <taxon>Glomeromycotina</taxon>
        <taxon>Glomeromycetes</taxon>
        <taxon>Diversisporales</taxon>
        <taxon>Gigasporaceae</taxon>
        <taxon>Cetraspora</taxon>
    </lineage>
</organism>
<dbReference type="Gene3D" id="3.90.550.10">
    <property type="entry name" value="Spore Coat Polysaccharide Biosynthesis Protein SpsA, Chain A"/>
    <property type="match status" value="1"/>
</dbReference>
<sequence length="169" mass="19726">EGRELAFSAHKCEGTYVISRCLFNDIASKNIMNVSERLTRKYYYNRSVICLAKSLMRVKTKYPLLVLVPNLNNEETDLNNEDYTKLIKFGLNYDFCFIEIKEINRIYLNVKQYIIDYYKEASTKICAWDIEGYDLVGLLDADMCIIRNMDELLELNLSEDKIAACHACK</sequence>
<feature type="non-terminal residue" evidence="1">
    <location>
        <position position="169"/>
    </location>
</feature>
<keyword evidence="2" id="KW-1185">Reference proteome</keyword>
<evidence type="ECO:0000313" key="1">
    <source>
        <dbReference type="EMBL" id="CAG8826753.1"/>
    </source>
</evidence>
<reference evidence="1" key="1">
    <citation type="submission" date="2021-06" db="EMBL/GenBank/DDBJ databases">
        <authorList>
            <person name="Kallberg Y."/>
            <person name="Tangrot J."/>
            <person name="Rosling A."/>
        </authorList>
    </citation>
    <scope>NUCLEOTIDE SEQUENCE</scope>
    <source>
        <strain evidence="1">FL966</strain>
    </source>
</reference>
<dbReference type="AlphaFoldDB" id="A0A9N9PJL7"/>
<protein>
    <submittedName>
        <fullName evidence="1">495_t:CDS:1</fullName>
    </submittedName>
</protein>
<comment type="caution">
    <text evidence="1">The sequence shown here is derived from an EMBL/GenBank/DDBJ whole genome shotgun (WGS) entry which is preliminary data.</text>
</comment>
<gene>
    <name evidence="1" type="ORF">CPELLU_LOCUS20243</name>
</gene>
<accession>A0A9N9PJL7</accession>